<dbReference type="SMART" id="SM00614">
    <property type="entry name" value="ZnF_BED"/>
    <property type="match status" value="1"/>
</dbReference>
<accession>A0A803N8F3</accession>
<keyword evidence="3" id="KW-1185">Reference proteome</keyword>
<evidence type="ECO:0000256" key="1">
    <source>
        <dbReference type="SAM" id="MobiDB-lite"/>
    </source>
</evidence>
<evidence type="ECO:0000313" key="2">
    <source>
        <dbReference type="EnsemblPlants" id="AUR62042118-RA:cds"/>
    </source>
</evidence>
<sequence length="404" mass="46747">MSTNMDNVEGNFPIEEHESDNEKSEPKRKRMKDRSEVWEHFIKEETPTGMEARCKYYGMRYKCGTKRNGTSPLWAHINRCRKYPYNTPKGSKQSLLSFKSNKIESGCTSGLSYVKYDPTVIRKALSEMVIVDELPFKFVEGVGFKQFCNVMEPRFHVPSRITVAKDCYETFLTQKRKLKLVLKKCNSRVSLTTDTWTSIQQINYMCLTVHFVDNDWNLQKRILNFCPISSHKGEEIRKEIEKCLLDWELEKVFCITVDNASSNDTAIGYMRRKINGWKAGVLKGQFLHMRCVAHIVNLVVSNGLKIVNESVNRVRQAVRFIKQSPSRKRGRAAQAQPHLDLESIPEYPKIHFIAEFPNQKTRLLELRHSKGKTLTQWNMPEPTKYTNQFLGFGLGLQDGPFSVG</sequence>
<feature type="region of interest" description="Disordered" evidence="1">
    <location>
        <begin position="1"/>
        <end position="34"/>
    </location>
</feature>
<dbReference type="EnsemblPlants" id="AUR62042118-RA">
    <property type="protein sequence ID" value="AUR62042118-RA:cds"/>
    <property type="gene ID" value="AUR62042118"/>
</dbReference>
<dbReference type="Proteomes" id="UP000596660">
    <property type="component" value="Unplaced"/>
</dbReference>
<reference evidence="2" key="2">
    <citation type="submission" date="2021-03" db="UniProtKB">
        <authorList>
            <consortium name="EnsemblPlants"/>
        </authorList>
    </citation>
    <scope>IDENTIFICATION</scope>
</reference>
<dbReference type="SUPFAM" id="SSF53098">
    <property type="entry name" value="Ribonuclease H-like"/>
    <property type="match status" value="1"/>
</dbReference>
<protein>
    <submittedName>
        <fullName evidence="2">Uncharacterized protein</fullName>
    </submittedName>
</protein>
<dbReference type="InterPro" id="IPR052035">
    <property type="entry name" value="ZnF_BED_domain_contain"/>
</dbReference>
<feature type="compositionally biased region" description="Basic and acidic residues" evidence="1">
    <location>
        <begin position="14"/>
        <end position="25"/>
    </location>
</feature>
<dbReference type="OMA" id="NTWEEAK"/>
<dbReference type="PANTHER" id="PTHR46481:SF7">
    <property type="entry name" value="ZINC FINGER BED DOMAIN-CONTAINING PROTEIN RICESLEEPER 2-LIKE"/>
    <property type="match status" value="1"/>
</dbReference>
<evidence type="ECO:0000313" key="3">
    <source>
        <dbReference type="Proteomes" id="UP000596660"/>
    </source>
</evidence>
<dbReference type="PANTHER" id="PTHR46481">
    <property type="entry name" value="ZINC FINGER BED DOMAIN-CONTAINING PROTEIN 4"/>
    <property type="match status" value="1"/>
</dbReference>
<dbReference type="Gramene" id="AUR62042118-RA">
    <property type="protein sequence ID" value="AUR62042118-RA:cds"/>
    <property type="gene ID" value="AUR62042118"/>
</dbReference>
<proteinExistence type="predicted"/>
<name>A0A803N8F3_CHEQI</name>
<dbReference type="InterPro" id="IPR012337">
    <property type="entry name" value="RNaseH-like_sf"/>
</dbReference>
<dbReference type="AlphaFoldDB" id="A0A803N8F3"/>
<reference evidence="2" key="1">
    <citation type="journal article" date="2017" name="Nature">
        <title>The genome of Chenopodium quinoa.</title>
        <authorList>
            <person name="Jarvis D.E."/>
            <person name="Ho Y.S."/>
            <person name="Lightfoot D.J."/>
            <person name="Schmoeckel S.M."/>
            <person name="Li B."/>
            <person name="Borm T.J.A."/>
            <person name="Ohyanagi H."/>
            <person name="Mineta K."/>
            <person name="Michell C.T."/>
            <person name="Saber N."/>
            <person name="Kharbatia N.M."/>
            <person name="Rupper R.R."/>
            <person name="Sharp A.R."/>
            <person name="Dally N."/>
            <person name="Boughton B.A."/>
            <person name="Woo Y.H."/>
            <person name="Gao G."/>
            <person name="Schijlen E.G.W.M."/>
            <person name="Guo X."/>
            <person name="Momin A.A."/>
            <person name="Negrao S."/>
            <person name="Al-Babili S."/>
            <person name="Gehring C."/>
            <person name="Roessner U."/>
            <person name="Jung C."/>
            <person name="Murphy K."/>
            <person name="Arold S.T."/>
            <person name="Gojobori T."/>
            <person name="van der Linden C.G."/>
            <person name="van Loo E.N."/>
            <person name="Jellen E.N."/>
            <person name="Maughan P.J."/>
            <person name="Tester M."/>
        </authorList>
    </citation>
    <scope>NUCLEOTIDE SEQUENCE [LARGE SCALE GENOMIC DNA]</scope>
    <source>
        <strain evidence="2">cv. PI 614886</strain>
    </source>
</reference>
<organism evidence="2 3">
    <name type="scientific">Chenopodium quinoa</name>
    <name type="common">Quinoa</name>
    <dbReference type="NCBI Taxonomy" id="63459"/>
    <lineage>
        <taxon>Eukaryota</taxon>
        <taxon>Viridiplantae</taxon>
        <taxon>Streptophyta</taxon>
        <taxon>Embryophyta</taxon>
        <taxon>Tracheophyta</taxon>
        <taxon>Spermatophyta</taxon>
        <taxon>Magnoliopsida</taxon>
        <taxon>eudicotyledons</taxon>
        <taxon>Gunneridae</taxon>
        <taxon>Pentapetalae</taxon>
        <taxon>Caryophyllales</taxon>
        <taxon>Chenopodiaceae</taxon>
        <taxon>Chenopodioideae</taxon>
        <taxon>Atripliceae</taxon>
        <taxon>Chenopodium</taxon>
    </lineage>
</organism>
<dbReference type="SUPFAM" id="SSF140996">
    <property type="entry name" value="Hermes dimerisation domain"/>
    <property type="match status" value="1"/>
</dbReference>